<evidence type="ECO:0000256" key="1">
    <source>
        <dbReference type="ARBA" id="ARBA00004202"/>
    </source>
</evidence>
<evidence type="ECO:0000256" key="6">
    <source>
        <dbReference type="ARBA" id="ARBA00023136"/>
    </source>
</evidence>
<keyword evidence="9" id="KW-1185">Reference proteome</keyword>
<reference evidence="8 9" key="1">
    <citation type="submission" date="2024-04" db="EMBL/GenBank/DDBJ databases">
        <authorList>
            <person name="Wu Y.S."/>
            <person name="Zhang L."/>
        </authorList>
    </citation>
    <scope>NUCLEOTIDE SEQUENCE [LARGE SCALE GENOMIC DNA]</scope>
    <source>
        <strain evidence="8 9">KG-01</strain>
    </source>
</reference>
<comment type="similarity">
    <text evidence="2">Belongs to the CDP-glycerol glycerophosphotransferase family.</text>
</comment>
<feature type="domain" description="TarS C-terminal" evidence="7">
    <location>
        <begin position="149"/>
        <end position="296"/>
    </location>
</feature>
<dbReference type="Pfam" id="PF18674">
    <property type="entry name" value="TarS_C1"/>
    <property type="match status" value="1"/>
</dbReference>
<keyword evidence="6" id="KW-0472">Membrane</keyword>
<dbReference type="PANTHER" id="PTHR37316">
    <property type="entry name" value="TEICHOIC ACID GLYCEROL-PHOSPHATE PRIMASE"/>
    <property type="match status" value="1"/>
</dbReference>
<evidence type="ECO:0000313" key="8">
    <source>
        <dbReference type="EMBL" id="MEL5989608.1"/>
    </source>
</evidence>
<keyword evidence="5" id="KW-0777">Teichoic acid biosynthesis</keyword>
<dbReference type="PANTHER" id="PTHR37316:SF3">
    <property type="entry name" value="TEICHOIC ACID GLYCEROL-PHOSPHATE TRANSFERASE"/>
    <property type="match status" value="1"/>
</dbReference>
<dbReference type="InterPro" id="IPR043148">
    <property type="entry name" value="TagF_C"/>
</dbReference>
<organism evidence="8 9">
    <name type="scientific">Kurthia gibsonii</name>
    <dbReference type="NCBI Taxonomy" id="33946"/>
    <lineage>
        <taxon>Bacteria</taxon>
        <taxon>Bacillati</taxon>
        <taxon>Bacillota</taxon>
        <taxon>Bacilli</taxon>
        <taxon>Bacillales</taxon>
        <taxon>Caryophanaceae</taxon>
        <taxon>Kurthia</taxon>
    </lineage>
</organism>
<proteinExistence type="inferred from homology"/>
<comment type="caution">
    <text evidence="8">The sequence shown here is derived from an EMBL/GenBank/DDBJ whole genome shotgun (WGS) entry which is preliminary data.</text>
</comment>
<dbReference type="RefSeq" id="WP_087682531.1">
    <property type="nucleotide sequence ID" value="NZ_JAMWHJ010000001.1"/>
</dbReference>
<dbReference type="EMBL" id="JBCEWA010000016">
    <property type="protein sequence ID" value="MEL5989608.1"/>
    <property type="molecule type" value="Genomic_DNA"/>
</dbReference>
<gene>
    <name evidence="8" type="ORF">AAF454_14480</name>
</gene>
<keyword evidence="4" id="KW-0808">Transferase</keyword>
<evidence type="ECO:0000256" key="3">
    <source>
        <dbReference type="ARBA" id="ARBA00022475"/>
    </source>
</evidence>
<dbReference type="InterPro" id="IPR007554">
    <property type="entry name" value="Glycerophosphate_synth"/>
</dbReference>
<evidence type="ECO:0000256" key="4">
    <source>
        <dbReference type="ARBA" id="ARBA00022679"/>
    </source>
</evidence>
<dbReference type="SUPFAM" id="SSF53756">
    <property type="entry name" value="UDP-Glycosyltransferase/glycogen phosphorylase"/>
    <property type="match status" value="2"/>
</dbReference>
<evidence type="ECO:0000259" key="7">
    <source>
        <dbReference type="Pfam" id="PF18674"/>
    </source>
</evidence>
<protein>
    <submittedName>
        <fullName evidence="8">CDP-glycerol glycerophosphotransferase family protein</fullName>
    </submittedName>
</protein>
<sequence length="1086" mass="129413">MFILEQNKNTFHITLEELSQGAYQYILLKNRECVITIPITSLQVTIEERYFEQWFEQYGTTDAILTIAYLYPLEDEEQALRKDRVVEVDGELFEQRYRLFKPHRMQLELKDLHTFQLNGHTIDPHFTKEGYLVFSFDANKRATDYYAARKLTKIHPTKDYLHLQAQLSVRNLPLTSIELELQSRNTGESSFVGVEAKLVKMQKKKSGYVYHYELNVKAQESIRTLLKIVNAQFDEDVWDLWWVLRQKDVQDVARVRCGMPRIIVEQLMKGQINIADSQYVHNFVPYLTVKGRNLSFFYNQYTKEEFEMYQKVLKKGRVKKANERPIWIVGERPYKAQDNGLRFFEYLRTQHPEIDAYYIIREDSPERVNVEPYGNLLDYRSKEHFDLLVKADYICGTHHPDFLYPNRSKEFMKCIRAKQIFLQHGVLGVKNISGFYSKKMKDFQTDLFITSSEREKDIVVRDLNYEEYEVAVTGLPRFSRLFTDDIEVKKQVLIIPTWRDWLTTNDKFLKSEYLERYTELLHNDRLLALKNQGVELLFCLHPNMQQFVDYFDIPEEITVIRQGDRLVQDLLKESALLITDYSSVAFDFSFLHKPVIYYQFDRDHFLGKYPSHLDIDATLPGFITDDGEEVVNEILRSYEANFQMSDHYKELANQFIANRDVYSNDRIFEAIQKMPKKKPIYDTLKHHQVYDASMRKFRKSKKYFSAMRKMYKVMSKTLKKDPKLILFESGVGKQISDSPKNIYDELVKRNSDYRYIWVYNGKDEFKKSHTKVIKRLSPEYFYYLAKAKFWINNQNFPSYLKKNSKQTYIQTWHGTPLKKMQNDVEDFKGKDPGYLARVNQAVKQWDYLISPSPYATKAFRSAFQFKKEVLEVGYPRNDIFYHPEEQKQYIEQVRLKYNIPKDKKVLLYAPTFRDDDLDENGKHIFNMQLDLQKLYEQFGDEYVILMRTHVIVGNRLPIPLEYRHFVINVSRYHDIQHLYLIADVCMTDYSSVMFDFAHTRRPLLFFTYDFDHYKENLRGFYMDFEKEAPGPLLRNTDDLVDALSNIEEMTKTYAEKYAAFHEKYCGLEDGHAAEKIVDRFFPDARK</sequence>
<dbReference type="Gene3D" id="3.40.50.11820">
    <property type="match status" value="1"/>
</dbReference>
<dbReference type="Proteomes" id="UP001398420">
    <property type="component" value="Unassembled WGS sequence"/>
</dbReference>
<dbReference type="InterPro" id="IPR043149">
    <property type="entry name" value="TagF_N"/>
</dbReference>
<evidence type="ECO:0000256" key="2">
    <source>
        <dbReference type="ARBA" id="ARBA00010488"/>
    </source>
</evidence>
<name>A0ABU9LP43_9BACL</name>
<comment type="subcellular location">
    <subcellularLocation>
        <location evidence="1">Cell membrane</location>
        <topology evidence="1">Peripheral membrane protein</topology>
    </subcellularLocation>
</comment>
<evidence type="ECO:0000256" key="5">
    <source>
        <dbReference type="ARBA" id="ARBA00022944"/>
    </source>
</evidence>
<dbReference type="Gene3D" id="3.40.50.12580">
    <property type="match status" value="2"/>
</dbReference>
<evidence type="ECO:0000313" key="9">
    <source>
        <dbReference type="Proteomes" id="UP001398420"/>
    </source>
</evidence>
<dbReference type="Pfam" id="PF04464">
    <property type="entry name" value="Glyphos_transf"/>
    <property type="match status" value="2"/>
</dbReference>
<dbReference type="InterPro" id="IPR041038">
    <property type="entry name" value="TarS_C1"/>
</dbReference>
<keyword evidence="3" id="KW-1003">Cell membrane</keyword>
<dbReference type="InterPro" id="IPR051612">
    <property type="entry name" value="Teichoic_Acid_Biosynth"/>
</dbReference>
<accession>A0ABU9LP43</accession>